<evidence type="ECO:0000313" key="2">
    <source>
        <dbReference type="Proteomes" id="UP000789595"/>
    </source>
</evidence>
<accession>A0A8J2WWP1</accession>
<gene>
    <name evidence="1" type="ORF">PECAL_1P07820</name>
</gene>
<reference evidence="1" key="1">
    <citation type="submission" date="2021-11" db="EMBL/GenBank/DDBJ databases">
        <authorList>
            <consortium name="Genoscope - CEA"/>
            <person name="William W."/>
        </authorList>
    </citation>
    <scope>NUCLEOTIDE SEQUENCE</scope>
</reference>
<comment type="caution">
    <text evidence="1">The sequence shown here is derived from an EMBL/GenBank/DDBJ whole genome shotgun (WGS) entry which is preliminary data.</text>
</comment>
<keyword evidence="2" id="KW-1185">Reference proteome</keyword>
<organism evidence="1 2">
    <name type="scientific">Pelagomonas calceolata</name>
    <dbReference type="NCBI Taxonomy" id="35677"/>
    <lineage>
        <taxon>Eukaryota</taxon>
        <taxon>Sar</taxon>
        <taxon>Stramenopiles</taxon>
        <taxon>Ochrophyta</taxon>
        <taxon>Pelagophyceae</taxon>
        <taxon>Pelagomonadales</taxon>
        <taxon>Pelagomonadaceae</taxon>
        <taxon>Pelagomonas</taxon>
    </lineage>
</organism>
<proteinExistence type="predicted"/>
<protein>
    <submittedName>
        <fullName evidence="1">Uncharacterized protein</fullName>
    </submittedName>
</protein>
<sequence>MRQRPFRGFADLRPQVAEPTLAEFERFHAMLPAPGVARRCVAAFKDTIVFAPSSYTDEDFPARVGDSPYEVKRLTTFGYWLLVLVSLTGLSTLLGFTDTLDAREVDVINAREVDDVLPPHSLHPSEAVMQYVRRKSGEAVRPCRRFEYNFRLAGLSVVMLHFRGQTTGFLHLVEIYDSRLPRPIRRLFKDVTVWASRRLYPRRRNARGE</sequence>
<dbReference type="EMBL" id="CAKKNE010000001">
    <property type="protein sequence ID" value="CAH0364421.1"/>
    <property type="molecule type" value="Genomic_DNA"/>
</dbReference>
<name>A0A8J2WWP1_9STRA</name>
<evidence type="ECO:0000313" key="1">
    <source>
        <dbReference type="EMBL" id="CAH0364421.1"/>
    </source>
</evidence>
<dbReference type="Proteomes" id="UP000789595">
    <property type="component" value="Unassembled WGS sequence"/>
</dbReference>
<dbReference type="AlphaFoldDB" id="A0A8J2WWP1"/>